<dbReference type="Proteomes" id="UP000265200">
    <property type="component" value="Chromosome 10"/>
</dbReference>
<name>A0A3P9JGW4_ORYLA</name>
<organism evidence="1 2">
    <name type="scientific">Oryzias latipes</name>
    <name type="common">Japanese rice fish</name>
    <name type="synonym">Japanese killifish</name>
    <dbReference type="NCBI Taxonomy" id="8090"/>
    <lineage>
        <taxon>Eukaryota</taxon>
        <taxon>Metazoa</taxon>
        <taxon>Chordata</taxon>
        <taxon>Craniata</taxon>
        <taxon>Vertebrata</taxon>
        <taxon>Euteleostomi</taxon>
        <taxon>Actinopterygii</taxon>
        <taxon>Neopterygii</taxon>
        <taxon>Teleostei</taxon>
        <taxon>Neoteleostei</taxon>
        <taxon>Acanthomorphata</taxon>
        <taxon>Ovalentaria</taxon>
        <taxon>Atherinomorphae</taxon>
        <taxon>Beloniformes</taxon>
        <taxon>Adrianichthyidae</taxon>
        <taxon>Oryziinae</taxon>
        <taxon>Oryzias</taxon>
    </lineage>
</organism>
<reference evidence="1" key="4">
    <citation type="submission" date="2025-09" db="UniProtKB">
        <authorList>
            <consortium name="Ensembl"/>
        </authorList>
    </citation>
    <scope>IDENTIFICATION</scope>
    <source>
        <strain evidence="1">HSOK</strain>
    </source>
</reference>
<proteinExistence type="predicted"/>
<evidence type="ECO:0000313" key="1">
    <source>
        <dbReference type="Ensembl" id="ENSORLP00015031570.1"/>
    </source>
</evidence>
<dbReference type="Ensembl" id="ENSORLT00015022734.1">
    <property type="protein sequence ID" value="ENSORLP00015031570.1"/>
    <property type="gene ID" value="ENSORLG00015015853.1"/>
</dbReference>
<accession>A0A3P9JGW4</accession>
<protein>
    <submittedName>
        <fullName evidence="1">Uncharacterized protein</fullName>
    </submittedName>
</protein>
<sequence>MSLKPRIISLQEHFALFGNVFRPKLQLATCNSLRLGACTTRPHSGVQKVHLRVFAWTLDWNWSLVRTFAFPM</sequence>
<dbReference type="AlphaFoldDB" id="A0A3P9JGW4"/>
<reference evidence="1 2" key="2">
    <citation type="submission" date="2017-04" db="EMBL/GenBank/DDBJ databases">
        <title>CpG methylation of centromeres and impact of large insertions on vertebrate speciation.</title>
        <authorList>
            <person name="Ichikawa K."/>
            <person name="Yoshimura J."/>
            <person name="Morishita S."/>
        </authorList>
    </citation>
    <scope>NUCLEOTIDE SEQUENCE</scope>
    <source>
        <strain evidence="1 2">HSOK</strain>
    </source>
</reference>
<reference evidence="1" key="3">
    <citation type="submission" date="2025-08" db="UniProtKB">
        <authorList>
            <consortium name="Ensembl"/>
        </authorList>
    </citation>
    <scope>IDENTIFICATION</scope>
    <source>
        <strain evidence="1">HSOK</strain>
    </source>
</reference>
<evidence type="ECO:0000313" key="2">
    <source>
        <dbReference type="Proteomes" id="UP000265200"/>
    </source>
</evidence>
<reference key="1">
    <citation type="journal article" date="2007" name="Nature">
        <title>The medaka draft genome and insights into vertebrate genome evolution.</title>
        <authorList>
            <person name="Kasahara M."/>
            <person name="Naruse K."/>
            <person name="Sasaki S."/>
            <person name="Nakatani Y."/>
            <person name="Qu W."/>
            <person name="Ahsan B."/>
            <person name="Yamada T."/>
            <person name="Nagayasu Y."/>
            <person name="Doi K."/>
            <person name="Kasai Y."/>
            <person name="Jindo T."/>
            <person name="Kobayashi D."/>
            <person name="Shimada A."/>
            <person name="Toyoda A."/>
            <person name="Kuroki Y."/>
            <person name="Fujiyama A."/>
            <person name="Sasaki T."/>
            <person name="Shimizu A."/>
            <person name="Asakawa S."/>
            <person name="Shimizu N."/>
            <person name="Hashimoto S."/>
            <person name="Yang J."/>
            <person name="Lee Y."/>
            <person name="Matsushima K."/>
            <person name="Sugano S."/>
            <person name="Sakaizumi M."/>
            <person name="Narita T."/>
            <person name="Ohishi K."/>
            <person name="Haga S."/>
            <person name="Ohta F."/>
            <person name="Nomoto H."/>
            <person name="Nogata K."/>
            <person name="Morishita T."/>
            <person name="Endo T."/>
            <person name="Shin-I T."/>
            <person name="Takeda H."/>
            <person name="Morishita S."/>
            <person name="Kohara Y."/>
        </authorList>
    </citation>
    <scope>NUCLEOTIDE SEQUENCE [LARGE SCALE GENOMIC DNA]</scope>
    <source>
        <strain>Hd-rR</strain>
    </source>
</reference>